<keyword evidence="3" id="KW-1185">Reference proteome</keyword>
<dbReference type="AlphaFoldDB" id="A0A6G8AXR3"/>
<keyword evidence="1" id="KW-1133">Transmembrane helix</keyword>
<feature type="transmembrane region" description="Helical" evidence="1">
    <location>
        <begin position="6"/>
        <end position="25"/>
    </location>
</feature>
<keyword evidence="1" id="KW-0812">Transmembrane</keyword>
<proteinExistence type="predicted"/>
<dbReference type="InterPro" id="IPR010026">
    <property type="entry name" value="Phage_holin_LL-H"/>
</dbReference>
<gene>
    <name evidence="2" type="ORF">G7084_00010</name>
</gene>
<evidence type="ECO:0000313" key="2">
    <source>
        <dbReference type="EMBL" id="QIL49844.1"/>
    </source>
</evidence>
<dbReference type="Pfam" id="PF09682">
    <property type="entry name" value="Phage_holin_6_1"/>
    <property type="match status" value="1"/>
</dbReference>
<dbReference type="RefSeq" id="WP_166008880.1">
    <property type="nucleotide sequence ID" value="NZ_CP049888.1"/>
</dbReference>
<reference evidence="2 3" key="1">
    <citation type="submission" date="2020-03" db="EMBL/GenBank/DDBJ databases">
        <title>Weissella sp. nov., isolated from Cybister lewisianus.</title>
        <authorList>
            <person name="Hyun D.-W."/>
            <person name="Bae J.-W."/>
        </authorList>
    </citation>
    <scope>NUCLEOTIDE SEQUENCE [LARGE SCALE GENOMIC DNA]</scope>
    <source>
        <strain evidence="2 3">HDW19</strain>
    </source>
</reference>
<protein>
    <submittedName>
        <fullName evidence="2">Phage holin</fullName>
    </submittedName>
</protein>
<organism evidence="2 3">
    <name type="scientific">Weissella coleopterorum</name>
    <dbReference type="NCBI Taxonomy" id="2714949"/>
    <lineage>
        <taxon>Bacteria</taxon>
        <taxon>Bacillati</taxon>
        <taxon>Bacillota</taxon>
        <taxon>Bacilli</taxon>
        <taxon>Lactobacillales</taxon>
        <taxon>Lactobacillaceae</taxon>
        <taxon>Weissella</taxon>
    </lineage>
</organism>
<evidence type="ECO:0000256" key="1">
    <source>
        <dbReference type="SAM" id="Phobius"/>
    </source>
</evidence>
<name>A0A6G8AXR3_9LACO</name>
<dbReference type="NCBIfam" id="TIGR01673">
    <property type="entry name" value="holin_LLH"/>
    <property type="match status" value="1"/>
</dbReference>
<sequence>MDEAIKLVAALWDTGILSAVAFFVAKYIGAHTKDKNLQLMSQWALQAVQYAETYAQVGGEQKKRTALMFLTNRLNANKLGYKFSTKQIDAAIELAVKELKGSN</sequence>
<dbReference type="Proteomes" id="UP000500741">
    <property type="component" value="Chromosome"/>
</dbReference>
<evidence type="ECO:0000313" key="3">
    <source>
        <dbReference type="Proteomes" id="UP000500741"/>
    </source>
</evidence>
<dbReference type="KEGG" id="wco:G7084_00010"/>
<keyword evidence="1" id="KW-0472">Membrane</keyword>
<accession>A0A6G8AXR3</accession>
<dbReference type="EMBL" id="CP049888">
    <property type="protein sequence ID" value="QIL49844.1"/>
    <property type="molecule type" value="Genomic_DNA"/>
</dbReference>